<dbReference type="EMBL" id="RMVN01000001">
    <property type="protein sequence ID" value="RSK22485.1"/>
    <property type="molecule type" value="Genomic_DNA"/>
</dbReference>
<protein>
    <submittedName>
        <fullName evidence="2">Uncharacterized protein</fullName>
    </submittedName>
</protein>
<evidence type="ECO:0000313" key="2">
    <source>
        <dbReference type="EMBL" id="RSK22485.1"/>
    </source>
</evidence>
<keyword evidence="1" id="KW-1133">Transmembrane helix</keyword>
<accession>A0A3R9N8X1</accession>
<dbReference type="RefSeq" id="WP_185776093.1">
    <property type="nucleotide sequence ID" value="NZ_RMVN01000001.1"/>
</dbReference>
<organism evidence="2 3">
    <name type="scientific">Streptococcus oralis</name>
    <dbReference type="NCBI Taxonomy" id="1303"/>
    <lineage>
        <taxon>Bacteria</taxon>
        <taxon>Bacillati</taxon>
        <taxon>Bacillota</taxon>
        <taxon>Bacilli</taxon>
        <taxon>Lactobacillales</taxon>
        <taxon>Streptococcaceae</taxon>
        <taxon>Streptococcus</taxon>
    </lineage>
</organism>
<evidence type="ECO:0000256" key="1">
    <source>
        <dbReference type="SAM" id="Phobius"/>
    </source>
</evidence>
<dbReference type="AlphaFoldDB" id="A0A3R9N8X1"/>
<feature type="transmembrane region" description="Helical" evidence="1">
    <location>
        <begin position="97"/>
        <end position="120"/>
    </location>
</feature>
<keyword evidence="1" id="KW-0472">Membrane</keyword>
<feature type="transmembrane region" description="Helical" evidence="1">
    <location>
        <begin position="271"/>
        <end position="291"/>
    </location>
</feature>
<feature type="transmembrane region" description="Helical" evidence="1">
    <location>
        <begin position="63"/>
        <end position="85"/>
    </location>
</feature>
<keyword evidence="1" id="KW-0812">Transmembrane</keyword>
<sequence>MKEKTVKDVEELNKAYFKSLANTRASASMMVISFAGAFASALFLLFQYFYFVKGYGINPLENYFFDFVLIYVIYLVVATFIPLGMTFVYRRQILSTILLLLSYIGIFLSLILISYIILVYSGTNLQEYNERSLYTIPFLLICAVVGFVYHYFWLKRELKKGFSTNRTMGNYFAKSSVHNNNSLLIIFTVSMLGGVLSGKFALVLGILTAVLFSYGFSQLITEVAYLLYLKTQSKEYWETEPDGKASFRNLFRNLFKEFSLKKAKIRIPLEIFLLLLIIYIDGGNAYINVFINQTRWLLWLIRLFIILIGLDILGSFILYVINKVNTRFKKGKKK</sequence>
<feature type="transmembrane region" description="Helical" evidence="1">
    <location>
        <begin position="27"/>
        <end position="51"/>
    </location>
</feature>
<feature type="transmembrane region" description="Helical" evidence="1">
    <location>
        <begin position="202"/>
        <end position="228"/>
    </location>
</feature>
<name>A0A3R9N8X1_STROR</name>
<feature type="transmembrane region" description="Helical" evidence="1">
    <location>
        <begin position="297"/>
        <end position="321"/>
    </location>
</feature>
<comment type="caution">
    <text evidence="2">The sequence shown here is derived from an EMBL/GenBank/DDBJ whole genome shotgun (WGS) entry which is preliminary data.</text>
</comment>
<dbReference type="Proteomes" id="UP000269220">
    <property type="component" value="Unassembled WGS sequence"/>
</dbReference>
<feature type="transmembrane region" description="Helical" evidence="1">
    <location>
        <begin position="175"/>
        <end position="196"/>
    </location>
</feature>
<proteinExistence type="predicted"/>
<reference evidence="2 3" key="1">
    <citation type="submission" date="2018-11" db="EMBL/GenBank/DDBJ databases">
        <title>Species Designations Belie Phenotypic and Genotypic Heterogeneity in Oral Streptococci.</title>
        <authorList>
            <person name="Velsko I."/>
        </authorList>
    </citation>
    <scope>NUCLEOTIDE SEQUENCE [LARGE SCALE GENOMIC DNA]</scope>
    <source>
        <strain evidence="2 3">BCC05</strain>
    </source>
</reference>
<evidence type="ECO:0000313" key="3">
    <source>
        <dbReference type="Proteomes" id="UP000269220"/>
    </source>
</evidence>
<gene>
    <name evidence="2" type="ORF">D8800_01320</name>
</gene>
<feature type="transmembrane region" description="Helical" evidence="1">
    <location>
        <begin position="132"/>
        <end position="154"/>
    </location>
</feature>